<dbReference type="AlphaFoldDB" id="A0A9X2I6X3"/>
<feature type="compositionally biased region" description="Basic and acidic residues" evidence="1">
    <location>
        <begin position="263"/>
        <end position="281"/>
    </location>
</feature>
<evidence type="ECO:0000256" key="1">
    <source>
        <dbReference type="SAM" id="MobiDB-lite"/>
    </source>
</evidence>
<keyword evidence="2" id="KW-0472">Membrane</keyword>
<name>A0A9X2I6X3_9BACI</name>
<evidence type="ECO:0000313" key="3">
    <source>
        <dbReference type="EMBL" id="MCL7748014.1"/>
    </source>
</evidence>
<protein>
    <submittedName>
        <fullName evidence="3">Uncharacterized protein</fullName>
    </submittedName>
</protein>
<keyword evidence="2" id="KW-1133">Transmembrane helix</keyword>
<evidence type="ECO:0000313" key="4">
    <source>
        <dbReference type="Proteomes" id="UP001139150"/>
    </source>
</evidence>
<feature type="transmembrane region" description="Helical" evidence="2">
    <location>
        <begin position="12"/>
        <end position="35"/>
    </location>
</feature>
<reference evidence="3" key="1">
    <citation type="submission" date="2022-02" db="EMBL/GenBank/DDBJ databases">
        <title>Halalkalibacter sp. nov. isolated from Lonar Lake, India.</title>
        <authorList>
            <person name="Joshi A."/>
            <person name="Thite S."/>
            <person name="Lodha T."/>
        </authorList>
    </citation>
    <scope>NUCLEOTIDE SEQUENCE</scope>
    <source>
        <strain evidence="3">MEB205</strain>
    </source>
</reference>
<gene>
    <name evidence="3" type="ORF">MF646_12860</name>
</gene>
<proteinExistence type="predicted"/>
<dbReference type="RefSeq" id="WP_250096907.1">
    <property type="nucleotide sequence ID" value="NZ_JAKRYL010000012.1"/>
</dbReference>
<sequence length="814" mass="93042">MKKFIHKFRSDVKGSVSIFFIIIIVPIFLFNAVLIDYARILAADKQSEYAIQSAVRSAMASYDSDLREFGLFGVKKEDVDYFEEILRANLQTVDLSEESIVLNNNSGAFQFIDPKVEDFNLDLDRELAHPEILRHQILEEMKYKAPVEIIKELLEKFNFISKAMKETSTFINTVSEIEKDFDKREQKLDDIRFPIELKEPLEGPNHLVKAQDALEVIQKDLSKTSSASFPTVNSLNDIISNYNRYEEAKKEKESLESLKDALEQDKRQQENKLREVKNREINEEDEDEQKKKEDEKEEEIKELEEAIEDLEDQINSMETQISALDRNIKRFETNAAKKMNELSSQSKTALDHLQDAKRKLDLAKKNNDKIIQEIRKGRNTANNNYEGAIFESEKVEPSSEVDKGELANVEKTLDDLSKELDEYKYETSFFTTIGNHLDNAITSVISVNNSLNTDISGDLSSAKKSIEDQLPSAKSSVDSAIEYMKTHRRDYEEGDMSDFDDYEIIDNDGKHGEAEQSIDTSEDINSLRHKYDEEKAIYEDLTKTIGELQRFLEDNDLMDGYFEDDPNNKHIGDSPELDFGEDATASSKDAMRLVDALFSGIGNFLLDARDELYINEYILMNFESAKPGGKAEDFLYENREVEYILYGLPEVGANYTAALSQLFAIRFALRFIDAFTVPWVRAAGHPIAVFVAALGYALKYSSEDMNGLQRGGSAELIGENLTGRLEFGYNDYVRLFLFMNPGGDNRLMRVMSVINEKSGIDLTQNYTYAHGSVDTSVQLWFIPEIAKAMEVVSVIDGKVNNNRYEFNKEAYFSY</sequence>
<evidence type="ECO:0000256" key="2">
    <source>
        <dbReference type="SAM" id="Phobius"/>
    </source>
</evidence>
<dbReference type="Proteomes" id="UP001139150">
    <property type="component" value="Unassembled WGS sequence"/>
</dbReference>
<feature type="region of interest" description="Disordered" evidence="1">
    <location>
        <begin position="263"/>
        <end position="300"/>
    </location>
</feature>
<accession>A0A9X2I6X3</accession>
<dbReference type="EMBL" id="JAKRYL010000012">
    <property type="protein sequence ID" value="MCL7748014.1"/>
    <property type="molecule type" value="Genomic_DNA"/>
</dbReference>
<organism evidence="3 4">
    <name type="scientific">Halalkalibacter alkaliphilus</name>
    <dbReference type="NCBI Taxonomy" id="2917993"/>
    <lineage>
        <taxon>Bacteria</taxon>
        <taxon>Bacillati</taxon>
        <taxon>Bacillota</taxon>
        <taxon>Bacilli</taxon>
        <taxon>Bacillales</taxon>
        <taxon>Bacillaceae</taxon>
        <taxon>Halalkalibacter</taxon>
    </lineage>
</organism>
<comment type="caution">
    <text evidence="3">The sequence shown here is derived from an EMBL/GenBank/DDBJ whole genome shotgun (WGS) entry which is preliminary data.</text>
</comment>
<keyword evidence="2" id="KW-0812">Transmembrane</keyword>
<keyword evidence="4" id="KW-1185">Reference proteome</keyword>